<sequence>MVVCRLRDDSILIRAALAIFPSCPYPQIFHGHDVELQEIVALLQQDSARIAVLGPGGMGKTSLAVAVLHHGDVEAKFANRFFIPCHSTACNDLVSSIASHVGVAQGPDLARQLIRHLSQAPLPALLVLDNFETPWESMFSRPDVEKFLALLTDIHNLALIVIMRGAERPKGVRWTRLFLRPLASLDDSAATETFFAIVDDVDNQSRVPELLHLTGNLPLAINLIAHVATYEGCDATLTRWNNESTRILSDSYDKKSNLDISIMLSLSSARMTPQAHDLASILSMLPDGLSDADLIHSHLPIENTLPAKATLIRISLAYIGRNERLCILVPIREHICATHPPSAALKFPLRQYFRDLVDLWKFKLVTSPDTVSKISVNLGNLNSLMEDGLREDAPDILATVARILMLNDFY</sequence>
<dbReference type="AlphaFoldDB" id="A0AAD6ZSA4"/>
<organism evidence="2 3">
    <name type="scientific">Mycena albidolilacea</name>
    <dbReference type="NCBI Taxonomy" id="1033008"/>
    <lineage>
        <taxon>Eukaryota</taxon>
        <taxon>Fungi</taxon>
        <taxon>Dikarya</taxon>
        <taxon>Basidiomycota</taxon>
        <taxon>Agaricomycotina</taxon>
        <taxon>Agaricomycetes</taxon>
        <taxon>Agaricomycetidae</taxon>
        <taxon>Agaricales</taxon>
        <taxon>Marasmiineae</taxon>
        <taxon>Mycenaceae</taxon>
        <taxon>Mycena</taxon>
    </lineage>
</organism>
<dbReference type="InterPro" id="IPR027417">
    <property type="entry name" value="P-loop_NTPase"/>
</dbReference>
<keyword evidence="3" id="KW-1185">Reference proteome</keyword>
<dbReference type="PRINTS" id="PR00364">
    <property type="entry name" value="DISEASERSIST"/>
</dbReference>
<accession>A0AAD6ZSA4</accession>
<comment type="caution">
    <text evidence="2">The sequence shown here is derived from an EMBL/GenBank/DDBJ whole genome shotgun (WGS) entry which is preliminary data.</text>
</comment>
<reference evidence="2" key="1">
    <citation type="submission" date="2023-03" db="EMBL/GenBank/DDBJ databases">
        <title>Massive genome expansion in bonnet fungi (Mycena s.s.) driven by repeated elements and novel gene families across ecological guilds.</title>
        <authorList>
            <consortium name="Lawrence Berkeley National Laboratory"/>
            <person name="Harder C.B."/>
            <person name="Miyauchi S."/>
            <person name="Viragh M."/>
            <person name="Kuo A."/>
            <person name="Thoen E."/>
            <person name="Andreopoulos B."/>
            <person name="Lu D."/>
            <person name="Skrede I."/>
            <person name="Drula E."/>
            <person name="Henrissat B."/>
            <person name="Morin E."/>
            <person name="Kohler A."/>
            <person name="Barry K."/>
            <person name="LaButti K."/>
            <person name="Morin E."/>
            <person name="Salamov A."/>
            <person name="Lipzen A."/>
            <person name="Mereny Z."/>
            <person name="Hegedus B."/>
            <person name="Baldrian P."/>
            <person name="Stursova M."/>
            <person name="Weitz H."/>
            <person name="Taylor A."/>
            <person name="Grigoriev I.V."/>
            <person name="Nagy L.G."/>
            <person name="Martin F."/>
            <person name="Kauserud H."/>
        </authorList>
    </citation>
    <scope>NUCLEOTIDE SEQUENCE</scope>
    <source>
        <strain evidence="2">CBHHK002</strain>
    </source>
</reference>
<dbReference type="InterPro" id="IPR049052">
    <property type="entry name" value="nSTAND1"/>
</dbReference>
<evidence type="ECO:0000259" key="1">
    <source>
        <dbReference type="Pfam" id="PF20703"/>
    </source>
</evidence>
<dbReference type="SUPFAM" id="SSF52540">
    <property type="entry name" value="P-loop containing nucleoside triphosphate hydrolases"/>
    <property type="match status" value="1"/>
</dbReference>
<proteinExistence type="predicted"/>
<dbReference type="Proteomes" id="UP001218218">
    <property type="component" value="Unassembled WGS sequence"/>
</dbReference>
<gene>
    <name evidence="2" type="ORF">DFH08DRAFT_706053</name>
</gene>
<feature type="domain" description="Novel STAND NTPase 1" evidence="1">
    <location>
        <begin position="27"/>
        <end position="164"/>
    </location>
</feature>
<evidence type="ECO:0000313" key="2">
    <source>
        <dbReference type="EMBL" id="KAJ7336861.1"/>
    </source>
</evidence>
<protein>
    <recommendedName>
        <fullName evidence="1">Novel STAND NTPase 1 domain-containing protein</fullName>
    </recommendedName>
</protein>
<evidence type="ECO:0000313" key="3">
    <source>
        <dbReference type="Proteomes" id="UP001218218"/>
    </source>
</evidence>
<name>A0AAD6ZSA4_9AGAR</name>
<dbReference type="EMBL" id="JARIHO010000030">
    <property type="protein sequence ID" value="KAJ7336861.1"/>
    <property type="molecule type" value="Genomic_DNA"/>
</dbReference>
<dbReference type="Pfam" id="PF20703">
    <property type="entry name" value="nSTAND1"/>
    <property type="match status" value="1"/>
</dbReference>
<dbReference type="Gene3D" id="3.40.50.300">
    <property type="entry name" value="P-loop containing nucleotide triphosphate hydrolases"/>
    <property type="match status" value="1"/>
</dbReference>